<comment type="caution">
    <text evidence="5">The sequence shown here is derived from an EMBL/GenBank/DDBJ whole genome shotgun (WGS) entry which is preliminary data.</text>
</comment>
<evidence type="ECO:0000256" key="3">
    <source>
        <dbReference type="ARBA" id="ARBA00023163"/>
    </source>
</evidence>
<dbReference type="PANTHER" id="PTHR44688">
    <property type="entry name" value="DNA-BINDING TRANSCRIPTIONAL ACTIVATOR DEVR_DOSR"/>
    <property type="match status" value="1"/>
</dbReference>
<dbReference type="SUPFAM" id="SSF46894">
    <property type="entry name" value="C-terminal effector domain of the bipartite response regulators"/>
    <property type="match status" value="1"/>
</dbReference>
<dbReference type="GO" id="GO:0006355">
    <property type="term" value="P:regulation of DNA-templated transcription"/>
    <property type="evidence" value="ECO:0007669"/>
    <property type="project" value="InterPro"/>
</dbReference>
<dbReference type="CDD" id="cd06170">
    <property type="entry name" value="LuxR_C_like"/>
    <property type="match status" value="1"/>
</dbReference>
<dbReference type="InterPro" id="IPR036388">
    <property type="entry name" value="WH-like_DNA-bd_sf"/>
</dbReference>
<dbReference type="Gene3D" id="1.10.10.10">
    <property type="entry name" value="Winged helix-like DNA-binding domain superfamily/Winged helix DNA-binding domain"/>
    <property type="match status" value="1"/>
</dbReference>
<dbReference type="GO" id="GO:0003677">
    <property type="term" value="F:DNA binding"/>
    <property type="evidence" value="ECO:0007669"/>
    <property type="project" value="UniProtKB-KW"/>
</dbReference>
<proteinExistence type="predicted"/>
<dbReference type="Pfam" id="PF00196">
    <property type="entry name" value="GerE"/>
    <property type="match status" value="1"/>
</dbReference>
<dbReference type="PANTHER" id="PTHR44688:SF16">
    <property type="entry name" value="DNA-BINDING TRANSCRIPTIONAL ACTIVATOR DEVR_DOSR"/>
    <property type="match status" value="1"/>
</dbReference>
<dbReference type="AlphaFoldDB" id="A0A1E3X9A4"/>
<dbReference type="InterPro" id="IPR000792">
    <property type="entry name" value="Tscrpt_reg_LuxR_C"/>
</dbReference>
<organism evidence="5 6">
    <name type="scientific">Candidatus Scalindua rubra</name>
    <dbReference type="NCBI Taxonomy" id="1872076"/>
    <lineage>
        <taxon>Bacteria</taxon>
        <taxon>Pseudomonadati</taxon>
        <taxon>Planctomycetota</taxon>
        <taxon>Candidatus Brocadiia</taxon>
        <taxon>Candidatus Brocadiales</taxon>
        <taxon>Candidatus Scalinduaceae</taxon>
        <taxon>Candidatus Scalindua</taxon>
    </lineage>
</organism>
<dbReference type="PATRIC" id="fig|1872076.5.peg.3169"/>
<dbReference type="EMBL" id="MAYW01000073">
    <property type="protein sequence ID" value="ODS32198.1"/>
    <property type="molecule type" value="Genomic_DNA"/>
</dbReference>
<evidence type="ECO:0000256" key="2">
    <source>
        <dbReference type="ARBA" id="ARBA00023125"/>
    </source>
</evidence>
<reference evidence="5 6" key="1">
    <citation type="submission" date="2016-07" db="EMBL/GenBank/DDBJ databases">
        <title>Draft genome of Scalindua rubra, obtained from a brine-seawater interface in the Red Sea, sheds light on salt adaptation in anammox bacteria.</title>
        <authorList>
            <person name="Speth D.R."/>
            <person name="Lagkouvardos I."/>
            <person name="Wang Y."/>
            <person name="Qian P.-Y."/>
            <person name="Dutilh B.E."/>
            <person name="Jetten M.S."/>
        </authorList>
    </citation>
    <scope>NUCLEOTIDE SEQUENCE [LARGE SCALE GENOMIC DNA]</scope>
    <source>
        <strain evidence="5">BSI-1</strain>
    </source>
</reference>
<keyword evidence="1" id="KW-0805">Transcription regulation</keyword>
<evidence type="ECO:0000256" key="1">
    <source>
        <dbReference type="ARBA" id="ARBA00023015"/>
    </source>
</evidence>
<dbReference type="PRINTS" id="PR00038">
    <property type="entry name" value="HTHLUXR"/>
</dbReference>
<sequence>MGQFIIRPFNLAPAFATCVLQKIIRVVISNQIYLSQRVAGIVTKDFVRQLSAASDYSARSVLTAREREVLQLLAEGKSKKQVALQLHMSVKTVEIHRQRIMEKLDIYSIAELTKYAIREDLTTL</sequence>
<evidence type="ECO:0000313" key="5">
    <source>
        <dbReference type="EMBL" id="ODS32198.1"/>
    </source>
</evidence>
<evidence type="ECO:0000313" key="6">
    <source>
        <dbReference type="Proteomes" id="UP000094056"/>
    </source>
</evidence>
<feature type="domain" description="HTH luxR-type" evidence="4">
    <location>
        <begin position="55"/>
        <end position="120"/>
    </location>
</feature>
<dbReference type="Proteomes" id="UP000094056">
    <property type="component" value="Unassembled WGS sequence"/>
</dbReference>
<accession>A0A1E3X9A4</accession>
<keyword evidence="3" id="KW-0804">Transcription</keyword>
<dbReference type="PROSITE" id="PS50043">
    <property type="entry name" value="HTH_LUXR_2"/>
    <property type="match status" value="1"/>
</dbReference>
<protein>
    <submittedName>
        <fullName evidence="5">Oxygen regulatory protein NreC</fullName>
    </submittedName>
</protein>
<keyword evidence="2" id="KW-0238">DNA-binding</keyword>
<name>A0A1E3X9A4_9BACT</name>
<dbReference type="SMART" id="SM00421">
    <property type="entry name" value="HTH_LUXR"/>
    <property type="match status" value="1"/>
</dbReference>
<evidence type="ECO:0000259" key="4">
    <source>
        <dbReference type="PROSITE" id="PS50043"/>
    </source>
</evidence>
<dbReference type="InterPro" id="IPR016032">
    <property type="entry name" value="Sig_transdc_resp-reg_C-effctor"/>
</dbReference>
<gene>
    <name evidence="5" type="primary">nreC</name>
    <name evidence="5" type="ORF">SCARUB_02677</name>
</gene>